<dbReference type="SUPFAM" id="SSF54736">
    <property type="entry name" value="ClpS-like"/>
    <property type="match status" value="1"/>
</dbReference>
<evidence type="ECO:0000259" key="1">
    <source>
        <dbReference type="Pfam" id="PF00542"/>
    </source>
</evidence>
<dbReference type="Proteomes" id="UP001589810">
    <property type="component" value="Unassembled WGS sequence"/>
</dbReference>
<organism evidence="2 3">
    <name type="scientific">Kutzneria chonburiensis</name>
    <dbReference type="NCBI Taxonomy" id="1483604"/>
    <lineage>
        <taxon>Bacteria</taxon>
        <taxon>Bacillati</taxon>
        <taxon>Actinomycetota</taxon>
        <taxon>Actinomycetes</taxon>
        <taxon>Pseudonocardiales</taxon>
        <taxon>Pseudonocardiaceae</taxon>
        <taxon>Kutzneria</taxon>
    </lineage>
</organism>
<keyword evidence="2" id="KW-0687">Ribonucleoprotein</keyword>
<reference evidence="2 3" key="1">
    <citation type="submission" date="2024-09" db="EMBL/GenBank/DDBJ databases">
        <authorList>
            <person name="Sun Q."/>
            <person name="Mori K."/>
        </authorList>
    </citation>
    <scope>NUCLEOTIDE SEQUENCE [LARGE SCALE GENOMIC DNA]</scope>
    <source>
        <strain evidence="2 3">TBRC 1432</strain>
    </source>
</reference>
<dbReference type="RefSeq" id="WP_273934379.1">
    <property type="nucleotide sequence ID" value="NZ_CP097263.1"/>
</dbReference>
<dbReference type="EMBL" id="JBHLUD010000009">
    <property type="protein sequence ID" value="MFC0545536.1"/>
    <property type="molecule type" value="Genomic_DNA"/>
</dbReference>
<dbReference type="InterPro" id="IPR013823">
    <property type="entry name" value="Ribosomal_bL12_C"/>
</dbReference>
<dbReference type="InterPro" id="IPR014719">
    <property type="entry name" value="Ribosomal_bL12_C/ClpS-like"/>
</dbReference>
<dbReference type="Pfam" id="PF00542">
    <property type="entry name" value="Ribosomal_L12"/>
    <property type="match status" value="1"/>
</dbReference>
<keyword evidence="2" id="KW-0689">Ribosomal protein</keyword>
<accession>A0ABV6N0E3</accession>
<keyword evidence="3" id="KW-1185">Reference proteome</keyword>
<dbReference type="GO" id="GO:0005840">
    <property type="term" value="C:ribosome"/>
    <property type="evidence" value="ECO:0007669"/>
    <property type="project" value="UniProtKB-KW"/>
</dbReference>
<feature type="domain" description="Large ribosomal subunit protein bL12 C-terminal" evidence="1">
    <location>
        <begin position="68"/>
        <end position="95"/>
    </location>
</feature>
<gene>
    <name evidence="2" type="ORF">ACFFH7_28765</name>
</gene>
<sequence length="97" mass="10652">MDATTLGLVGIAVLVLLAALMSRGGSTKQLERRLDRLEGKLDLLMQHQGVQLPGPDFDQDVVNLARSGRKIEAIKRYRELTGAGLKEAKDAVERIQQ</sequence>
<dbReference type="Gene3D" id="3.30.1390.10">
    <property type="match status" value="1"/>
</dbReference>
<protein>
    <submittedName>
        <fullName evidence="2">Ribosomal protein L7/L12</fullName>
    </submittedName>
</protein>
<evidence type="ECO:0000313" key="3">
    <source>
        <dbReference type="Proteomes" id="UP001589810"/>
    </source>
</evidence>
<name>A0ABV6N0E3_9PSEU</name>
<proteinExistence type="predicted"/>
<evidence type="ECO:0000313" key="2">
    <source>
        <dbReference type="EMBL" id="MFC0545536.1"/>
    </source>
</evidence>
<comment type="caution">
    <text evidence="2">The sequence shown here is derived from an EMBL/GenBank/DDBJ whole genome shotgun (WGS) entry which is preliminary data.</text>
</comment>